<keyword evidence="3" id="KW-1185">Reference proteome</keyword>
<feature type="compositionally biased region" description="Basic and acidic residues" evidence="1">
    <location>
        <begin position="1"/>
        <end position="11"/>
    </location>
</feature>
<evidence type="ECO:0008006" key="4">
    <source>
        <dbReference type="Google" id="ProtNLM"/>
    </source>
</evidence>
<dbReference type="AlphaFoldDB" id="A0A1H2Y4J5"/>
<sequence length="256" mass="27059">MTGEAEGHSEGQPEGAAAVAAAAPAEGDAAALSPETRARLLAEPGLILADRELMRALVAAREAEQGANVIDIRGRAMEALEHRLDRLESAHESVISAAYENQSGTQVIHRAVLALIEPMDFAGFLETLDSDVAPILRVETLRLVMEGAEGTAPSADTGPLVVAPEGSVARMIAAGRRAPRGDDIILRRASGETRAVHGTEVASEALLPLDLGPGRRPALLVMGSLDPTRFSPAQGTDLLRFFAQVFRLVLIGWLRE</sequence>
<proteinExistence type="predicted"/>
<dbReference type="Gene3D" id="3.30.450.40">
    <property type="match status" value="1"/>
</dbReference>
<name>A0A1H2Y4J5_9RHOB</name>
<dbReference type="InterPro" id="IPR007435">
    <property type="entry name" value="DUF484"/>
</dbReference>
<reference evidence="3" key="1">
    <citation type="submission" date="2016-10" db="EMBL/GenBank/DDBJ databases">
        <authorList>
            <person name="Varghese N."/>
            <person name="Submissions S."/>
        </authorList>
    </citation>
    <scope>NUCLEOTIDE SEQUENCE [LARGE SCALE GENOMIC DNA]</scope>
    <source>
        <strain evidence="3">DSM 29303</strain>
    </source>
</reference>
<dbReference type="InterPro" id="IPR029016">
    <property type="entry name" value="GAF-like_dom_sf"/>
</dbReference>
<dbReference type="EMBL" id="FNNA01000002">
    <property type="protein sequence ID" value="SDW99594.1"/>
    <property type="molecule type" value="Genomic_DNA"/>
</dbReference>
<dbReference type="RefSeq" id="WP_081969210.1">
    <property type="nucleotide sequence ID" value="NZ_FNNA01000002.1"/>
</dbReference>
<feature type="compositionally biased region" description="Low complexity" evidence="1">
    <location>
        <begin position="13"/>
        <end position="22"/>
    </location>
</feature>
<evidence type="ECO:0000313" key="3">
    <source>
        <dbReference type="Proteomes" id="UP000182944"/>
    </source>
</evidence>
<evidence type="ECO:0000313" key="2">
    <source>
        <dbReference type="EMBL" id="SDW99594.1"/>
    </source>
</evidence>
<dbReference type="STRING" id="1545044.SAMN05444276_102721"/>
<feature type="region of interest" description="Disordered" evidence="1">
    <location>
        <begin position="1"/>
        <end position="22"/>
    </location>
</feature>
<organism evidence="2 3">
    <name type="scientific">Paracoccus sanguinis</name>
    <dbReference type="NCBI Taxonomy" id="1545044"/>
    <lineage>
        <taxon>Bacteria</taxon>
        <taxon>Pseudomonadati</taxon>
        <taxon>Pseudomonadota</taxon>
        <taxon>Alphaproteobacteria</taxon>
        <taxon>Rhodobacterales</taxon>
        <taxon>Paracoccaceae</taxon>
        <taxon>Paracoccus</taxon>
    </lineage>
</organism>
<accession>A0A1H2Y4J5</accession>
<dbReference type="Proteomes" id="UP000182944">
    <property type="component" value="Unassembled WGS sequence"/>
</dbReference>
<dbReference type="Pfam" id="PF04340">
    <property type="entry name" value="DUF484"/>
    <property type="match status" value="1"/>
</dbReference>
<protein>
    <recommendedName>
        <fullName evidence="4">DUF484 family protein</fullName>
    </recommendedName>
</protein>
<dbReference type="OrthoDB" id="7200179at2"/>
<gene>
    <name evidence="2" type="ORF">SAMN05444276_102721</name>
</gene>
<evidence type="ECO:0000256" key="1">
    <source>
        <dbReference type="SAM" id="MobiDB-lite"/>
    </source>
</evidence>